<name>A0A4U5UET6_COLLU</name>
<proteinExistence type="inferred from homology"/>
<organism evidence="10 11">
    <name type="scientific">Collichthys lucidus</name>
    <name type="common">Big head croaker</name>
    <name type="synonym">Sciaena lucida</name>
    <dbReference type="NCBI Taxonomy" id="240159"/>
    <lineage>
        <taxon>Eukaryota</taxon>
        <taxon>Metazoa</taxon>
        <taxon>Chordata</taxon>
        <taxon>Craniata</taxon>
        <taxon>Vertebrata</taxon>
        <taxon>Euteleostomi</taxon>
        <taxon>Actinopterygii</taxon>
        <taxon>Neopterygii</taxon>
        <taxon>Teleostei</taxon>
        <taxon>Neoteleostei</taxon>
        <taxon>Acanthomorphata</taxon>
        <taxon>Eupercaria</taxon>
        <taxon>Sciaenidae</taxon>
        <taxon>Collichthys</taxon>
    </lineage>
</organism>
<dbReference type="AlphaFoldDB" id="A0A4U5UET6"/>
<keyword evidence="4" id="KW-0282">Flagellum</keyword>
<keyword evidence="5" id="KW-0175">Coiled coil</keyword>
<keyword evidence="6" id="KW-0969">Cilium</keyword>
<sequence>MKLSVTTLPFVAASGWTKIEEKQQTQLVGVDDKSSLDTVGVPGLCPSSDKRAPPESLQEIAQFQKYQMEEKRARLNKQLRRNLDNTNATLAHTHKQQKPDIERGCIDDNFFSKFNTCSR</sequence>
<evidence type="ECO:0000256" key="5">
    <source>
        <dbReference type="ARBA" id="ARBA00023054"/>
    </source>
</evidence>
<reference evidence="10 11" key="1">
    <citation type="submission" date="2019-01" db="EMBL/GenBank/DDBJ databases">
        <title>Genome Assembly of Collichthys lucidus.</title>
        <authorList>
            <person name="Cai M."/>
            <person name="Xiao S."/>
        </authorList>
    </citation>
    <scope>NUCLEOTIDE SEQUENCE [LARGE SCALE GENOMIC DNA]</scope>
    <source>
        <strain evidence="10">JT15FE1705JMU</strain>
        <tissue evidence="10">Muscle</tissue>
    </source>
</reference>
<dbReference type="InterPro" id="IPR008805">
    <property type="entry name" value="RIB43A"/>
</dbReference>
<keyword evidence="11" id="KW-1185">Reference proteome</keyword>
<protein>
    <submittedName>
        <fullName evidence="10">Uncharacterized protein</fullName>
    </submittedName>
</protein>
<evidence type="ECO:0000256" key="9">
    <source>
        <dbReference type="ARBA" id="ARBA00046435"/>
    </source>
</evidence>
<evidence type="ECO:0000256" key="8">
    <source>
        <dbReference type="ARBA" id="ARBA00023273"/>
    </source>
</evidence>
<accession>A0A4U5UET6</accession>
<evidence type="ECO:0000256" key="3">
    <source>
        <dbReference type="ARBA" id="ARBA00022490"/>
    </source>
</evidence>
<keyword evidence="3" id="KW-0963">Cytoplasm</keyword>
<comment type="similarity">
    <text evidence="2">Belongs to the RIB43A family.</text>
</comment>
<evidence type="ECO:0000313" key="10">
    <source>
        <dbReference type="EMBL" id="TKS73146.1"/>
    </source>
</evidence>
<comment type="subcellular location">
    <subcellularLocation>
        <location evidence="1">Cytoplasm</location>
        <location evidence="1">Cytoskeleton</location>
        <location evidence="1">Flagellum axoneme</location>
    </subcellularLocation>
</comment>
<evidence type="ECO:0000256" key="4">
    <source>
        <dbReference type="ARBA" id="ARBA00022846"/>
    </source>
</evidence>
<keyword evidence="8" id="KW-0966">Cell projection</keyword>
<dbReference type="STRING" id="240159.A0A4U5UET6"/>
<evidence type="ECO:0000256" key="6">
    <source>
        <dbReference type="ARBA" id="ARBA00023069"/>
    </source>
</evidence>
<comment type="subunit">
    <text evidence="9">Microtubule inner protein component of sperm flagellar doublet microtubules.</text>
</comment>
<dbReference type="Pfam" id="PF05914">
    <property type="entry name" value="RIB43A"/>
    <property type="match status" value="1"/>
</dbReference>
<evidence type="ECO:0000256" key="7">
    <source>
        <dbReference type="ARBA" id="ARBA00023212"/>
    </source>
</evidence>
<gene>
    <name evidence="10" type="ORF">D9C73_007224</name>
</gene>
<dbReference type="EMBL" id="CM014084">
    <property type="protein sequence ID" value="TKS73146.1"/>
    <property type="molecule type" value="Genomic_DNA"/>
</dbReference>
<dbReference type="Proteomes" id="UP000298787">
    <property type="component" value="Chromosome 7"/>
</dbReference>
<keyword evidence="7" id="KW-0206">Cytoskeleton</keyword>
<evidence type="ECO:0000256" key="2">
    <source>
        <dbReference type="ARBA" id="ARBA00006875"/>
    </source>
</evidence>
<evidence type="ECO:0000313" key="11">
    <source>
        <dbReference type="Proteomes" id="UP000298787"/>
    </source>
</evidence>
<evidence type="ECO:0000256" key="1">
    <source>
        <dbReference type="ARBA" id="ARBA00004611"/>
    </source>
</evidence>